<dbReference type="Proteomes" id="UP000004995">
    <property type="component" value="Unassembled WGS sequence"/>
</dbReference>
<keyword evidence="1" id="KW-0862">Zinc</keyword>
<reference evidence="4" key="1">
    <citation type="journal article" date="2012" name="Nat. Biotechnol.">
        <title>Reference genome sequence of the model plant Setaria.</title>
        <authorList>
            <person name="Bennetzen J.L."/>
            <person name="Schmutz J."/>
            <person name="Wang H."/>
            <person name="Percifield R."/>
            <person name="Hawkins J."/>
            <person name="Pontaroli A.C."/>
            <person name="Estep M."/>
            <person name="Feng L."/>
            <person name="Vaughn J.N."/>
            <person name="Grimwood J."/>
            <person name="Jenkins J."/>
            <person name="Barry K."/>
            <person name="Lindquist E."/>
            <person name="Hellsten U."/>
            <person name="Deshpande S."/>
            <person name="Wang X."/>
            <person name="Wu X."/>
            <person name="Mitros T."/>
            <person name="Triplett J."/>
            <person name="Yang X."/>
            <person name="Ye C.Y."/>
            <person name="Mauro-Herrera M."/>
            <person name="Wang L."/>
            <person name="Li P."/>
            <person name="Sharma M."/>
            <person name="Sharma R."/>
            <person name="Ronald P.C."/>
            <person name="Panaud O."/>
            <person name="Kellogg E.A."/>
            <person name="Brutnell T.P."/>
            <person name="Doust A.N."/>
            <person name="Tuskan G.A."/>
            <person name="Rokhsar D."/>
            <person name="Devos K.M."/>
        </authorList>
    </citation>
    <scope>NUCLEOTIDE SEQUENCE [LARGE SCALE GENOMIC DNA]</scope>
    <source>
        <strain evidence="4">cv. Yugu1</strain>
    </source>
</reference>
<dbReference type="InterPro" id="IPR001878">
    <property type="entry name" value="Znf_CCHC"/>
</dbReference>
<dbReference type="GO" id="GO:0003676">
    <property type="term" value="F:nucleic acid binding"/>
    <property type="evidence" value="ECO:0007669"/>
    <property type="project" value="InterPro"/>
</dbReference>
<evidence type="ECO:0000259" key="2">
    <source>
        <dbReference type="PROSITE" id="PS50158"/>
    </source>
</evidence>
<proteinExistence type="predicted"/>
<sequence>MDLLMNRLDYYTKKKAAMSNIVQAMDSHMTCEVCGNTGHSGNNCPETQEDVLYMNDNNNGYHPQGGQGWNQQCPYQGDNYAKINESFTKKLAANEKTLESLNIKLDGLSSAFKN</sequence>
<evidence type="ECO:0000256" key="1">
    <source>
        <dbReference type="PROSITE-ProRule" id="PRU00047"/>
    </source>
</evidence>
<dbReference type="HOGENOM" id="CLU_2125396_0_0_1"/>
<name>K4A326_SETIT</name>
<dbReference type="InParanoid" id="K4A326"/>
<protein>
    <recommendedName>
        <fullName evidence="2">CCHC-type domain-containing protein</fullName>
    </recommendedName>
</protein>
<dbReference type="FunCoup" id="K4A326">
    <property type="interactions" value="303"/>
</dbReference>
<dbReference type="EMBL" id="AGNK02000924">
    <property type="status" value="NOT_ANNOTATED_CDS"/>
    <property type="molecule type" value="Genomic_DNA"/>
</dbReference>
<dbReference type="EnsemblPlants" id="KQL23778">
    <property type="protein sequence ID" value="KQL23778"/>
    <property type="gene ID" value="SETIT_033279mg"/>
</dbReference>
<evidence type="ECO:0000313" key="4">
    <source>
        <dbReference type="Proteomes" id="UP000004995"/>
    </source>
</evidence>
<dbReference type="Gramene" id="KQL23778">
    <property type="protein sequence ID" value="KQL23778"/>
    <property type="gene ID" value="SETIT_033279mg"/>
</dbReference>
<keyword evidence="4" id="KW-1185">Reference proteome</keyword>
<keyword evidence="1" id="KW-0863">Zinc-finger</keyword>
<keyword evidence="1" id="KW-0479">Metal-binding</keyword>
<dbReference type="PROSITE" id="PS50158">
    <property type="entry name" value="ZF_CCHC"/>
    <property type="match status" value="1"/>
</dbReference>
<organism evidence="3 4">
    <name type="scientific">Setaria italica</name>
    <name type="common">Foxtail millet</name>
    <name type="synonym">Panicum italicum</name>
    <dbReference type="NCBI Taxonomy" id="4555"/>
    <lineage>
        <taxon>Eukaryota</taxon>
        <taxon>Viridiplantae</taxon>
        <taxon>Streptophyta</taxon>
        <taxon>Embryophyta</taxon>
        <taxon>Tracheophyta</taxon>
        <taxon>Spermatophyta</taxon>
        <taxon>Magnoliopsida</taxon>
        <taxon>Liliopsida</taxon>
        <taxon>Poales</taxon>
        <taxon>Poaceae</taxon>
        <taxon>PACMAD clade</taxon>
        <taxon>Panicoideae</taxon>
        <taxon>Panicodae</taxon>
        <taxon>Paniceae</taxon>
        <taxon>Cenchrinae</taxon>
        <taxon>Setaria</taxon>
    </lineage>
</organism>
<dbReference type="GO" id="GO:0008270">
    <property type="term" value="F:zinc ion binding"/>
    <property type="evidence" value="ECO:0007669"/>
    <property type="project" value="UniProtKB-KW"/>
</dbReference>
<reference evidence="3" key="2">
    <citation type="submission" date="2018-08" db="UniProtKB">
        <authorList>
            <consortium name="EnsemblPlants"/>
        </authorList>
    </citation>
    <scope>IDENTIFICATION</scope>
    <source>
        <strain evidence="3">Yugu1</strain>
    </source>
</reference>
<feature type="domain" description="CCHC-type" evidence="2">
    <location>
        <begin position="31"/>
        <end position="46"/>
    </location>
</feature>
<dbReference type="AlphaFoldDB" id="K4A326"/>
<accession>K4A326</accession>
<evidence type="ECO:0000313" key="3">
    <source>
        <dbReference type="EnsemblPlants" id="KQL23778"/>
    </source>
</evidence>